<dbReference type="AlphaFoldDB" id="A0A1J4UZE5"/>
<keyword evidence="1 4" id="KW-0489">Methyltransferase</keyword>
<comment type="caution">
    <text evidence="4">The sequence shown here is derived from an EMBL/GenBank/DDBJ whole genome shotgun (WGS) entry which is preliminary data.</text>
</comment>
<dbReference type="GO" id="GO:0006298">
    <property type="term" value="P:mismatch repair"/>
    <property type="evidence" value="ECO:0007669"/>
    <property type="project" value="TreeGrafter"/>
</dbReference>
<dbReference type="Pfam" id="PF02086">
    <property type="entry name" value="MethyltransfD12"/>
    <property type="match status" value="1"/>
</dbReference>
<dbReference type="InterPro" id="IPR012263">
    <property type="entry name" value="M_m6A_EcoRV"/>
</dbReference>
<dbReference type="GO" id="GO:1904047">
    <property type="term" value="F:S-adenosyl-L-methionine binding"/>
    <property type="evidence" value="ECO:0007669"/>
    <property type="project" value="TreeGrafter"/>
</dbReference>
<organism evidence="4 5">
    <name type="scientific">Candidatus Nomurabacteria bacterium CG1_02_43_90</name>
    <dbReference type="NCBI Taxonomy" id="1805281"/>
    <lineage>
        <taxon>Bacteria</taxon>
        <taxon>Candidatus Nomuraibacteriota</taxon>
    </lineage>
</organism>
<name>A0A1J4UZE5_9BACT</name>
<sequence>MITTPLRYPGGKAKAIKKIIPLVPKFSEFREPFLGGASVFIALKQAYPDKKYWVNDLNNDLYHLWLKLKDDCKGLVKGVQKVKDTEKNGRSLHRKLVENNPKSSLEKAIRFFVLNRITFSGTIEAGGYSQGAFDARFTQSSIDRLKPVSSILNDTEITNLDYEDLVNKDGKDVFIFLDPPYLSATKSRLYGKNGNLHTGFDHKRFAEVMRKTKHKWMITYDDCPEVRELFSFANIISWEFQYGMNNYKQETAAKGKELIITNYNVQEANLTPTSEIKVKTTRVAVA</sequence>
<dbReference type="GO" id="GO:0009007">
    <property type="term" value="F:site-specific DNA-methyltransferase (adenine-specific) activity"/>
    <property type="evidence" value="ECO:0007669"/>
    <property type="project" value="UniProtKB-EC"/>
</dbReference>
<keyword evidence="3" id="KW-0949">S-adenosyl-L-methionine</keyword>
<evidence type="ECO:0000256" key="3">
    <source>
        <dbReference type="ARBA" id="ARBA00022691"/>
    </source>
</evidence>
<proteinExistence type="predicted"/>
<accession>A0A1J4UZE5</accession>
<dbReference type="GO" id="GO:0032259">
    <property type="term" value="P:methylation"/>
    <property type="evidence" value="ECO:0007669"/>
    <property type="project" value="UniProtKB-KW"/>
</dbReference>
<reference evidence="4 5" key="1">
    <citation type="journal article" date="2016" name="Environ. Microbiol.">
        <title>Genomic resolution of a cold subsurface aquifer community provides metabolic insights for novel microbes adapted to high CO concentrations.</title>
        <authorList>
            <person name="Probst A.J."/>
            <person name="Castelle C.J."/>
            <person name="Singh A."/>
            <person name="Brown C.T."/>
            <person name="Anantharaman K."/>
            <person name="Sharon I."/>
            <person name="Hug L.A."/>
            <person name="Burstein D."/>
            <person name="Emerson J.B."/>
            <person name="Thomas B.C."/>
            <person name="Banfield J.F."/>
        </authorList>
    </citation>
    <scope>NUCLEOTIDE SEQUENCE [LARGE SCALE GENOMIC DNA]</scope>
    <source>
        <strain evidence="4">CG1_02_43_90</strain>
    </source>
</reference>
<dbReference type="PRINTS" id="PR00505">
    <property type="entry name" value="D12N6MTFRASE"/>
</dbReference>
<dbReference type="InterPro" id="IPR029063">
    <property type="entry name" value="SAM-dependent_MTases_sf"/>
</dbReference>
<dbReference type="PANTHER" id="PTHR30481:SF2">
    <property type="entry name" value="SITE-SPECIFIC DNA-METHYLTRANSFERASE (ADENINE-SPECIFIC)"/>
    <property type="match status" value="1"/>
</dbReference>
<evidence type="ECO:0000256" key="2">
    <source>
        <dbReference type="ARBA" id="ARBA00022679"/>
    </source>
</evidence>
<gene>
    <name evidence="4" type="ORF">AUJ77_03435</name>
</gene>
<dbReference type="InterPro" id="IPR012327">
    <property type="entry name" value="MeTrfase_D12"/>
</dbReference>
<dbReference type="Gene3D" id="3.40.50.150">
    <property type="entry name" value="Vaccinia Virus protein VP39"/>
    <property type="match status" value="2"/>
</dbReference>
<keyword evidence="2" id="KW-0808">Transferase</keyword>
<dbReference type="GO" id="GO:0009307">
    <property type="term" value="P:DNA restriction-modification system"/>
    <property type="evidence" value="ECO:0007669"/>
    <property type="project" value="InterPro"/>
</dbReference>
<evidence type="ECO:0000256" key="1">
    <source>
        <dbReference type="ARBA" id="ARBA00022603"/>
    </source>
</evidence>
<dbReference type="Proteomes" id="UP000181992">
    <property type="component" value="Unassembled WGS sequence"/>
</dbReference>
<dbReference type="PIRSF" id="PIRSF000398">
    <property type="entry name" value="M_m6A_EcoRV"/>
    <property type="match status" value="1"/>
</dbReference>
<dbReference type="PANTHER" id="PTHR30481">
    <property type="entry name" value="DNA ADENINE METHYLASE"/>
    <property type="match status" value="1"/>
</dbReference>
<evidence type="ECO:0000313" key="4">
    <source>
        <dbReference type="EMBL" id="OIO30268.1"/>
    </source>
</evidence>
<protein>
    <submittedName>
        <fullName evidence="4">Modification methylase</fullName>
    </submittedName>
</protein>
<dbReference type="SUPFAM" id="SSF53335">
    <property type="entry name" value="S-adenosyl-L-methionine-dependent methyltransferases"/>
    <property type="match status" value="1"/>
</dbReference>
<dbReference type="EMBL" id="MNVN01000021">
    <property type="protein sequence ID" value="OIO30268.1"/>
    <property type="molecule type" value="Genomic_DNA"/>
</dbReference>
<dbReference type="GO" id="GO:0043565">
    <property type="term" value="F:sequence-specific DNA binding"/>
    <property type="evidence" value="ECO:0007669"/>
    <property type="project" value="TreeGrafter"/>
</dbReference>
<dbReference type="STRING" id="1805281.AUJ77_03435"/>
<evidence type="ECO:0000313" key="5">
    <source>
        <dbReference type="Proteomes" id="UP000181992"/>
    </source>
</evidence>